<organism evidence="11 12">
    <name type="scientific">Scyliorhinus torazame</name>
    <name type="common">Cloudy catshark</name>
    <name type="synonym">Catulus torazame</name>
    <dbReference type="NCBI Taxonomy" id="75743"/>
    <lineage>
        <taxon>Eukaryota</taxon>
        <taxon>Metazoa</taxon>
        <taxon>Chordata</taxon>
        <taxon>Craniata</taxon>
        <taxon>Vertebrata</taxon>
        <taxon>Chondrichthyes</taxon>
        <taxon>Elasmobranchii</taxon>
        <taxon>Galeomorphii</taxon>
        <taxon>Galeoidea</taxon>
        <taxon>Carcharhiniformes</taxon>
        <taxon>Scyliorhinidae</taxon>
        <taxon>Scyliorhinus</taxon>
    </lineage>
</organism>
<feature type="non-terminal residue" evidence="11">
    <location>
        <position position="1"/>
    </location>
</feature>
<proteinExistence type="inferred from homology"/>
<evidence type="ECO:0000256" key="9">
    <source>
        <dbReference type="SAM" id="MobiDB-lite"/>
    </source>
</evidence>
<comment type="function">
    <text evidence="5">Plays a role in regulating placenta growth. May act via its PH domain that competes with other PH domain-containing proteins, thereby preventing their binding to membrane lipids.</text>
</comment>
<comment type="caution">
    <text evidence="11">The sequence shown here is derived from an EMBL/GenBank/DDBJ whole genome shotgun (WGS) entry which is preliminary data.</text>
</comment>
<dbReference type="GO" id="GO:0005737">
    <property type="term" value="C:cytoplasm"/>
    <property type="evidence" value="ECO:0007669"/>
    <property type="project" value="UniProtKB-SubCell"/>
</dbReference>
<gene>
    <name evidence="11" type="ORF">scyTo_0011156</name>
</gene>
<dbReference type="OMA" id="CMERTGK"/>
<dbReference type="InterPro" id="IPR011993">
    <property type="entry name" value="PH-like_dom_sf"/>
</dbReference>
<evidence type="ECO:0000256" key="3">
    <source>
        <dbReference type="ARBA" id="ARBA00022490"/>
    </source>
</evidence>
<dbReference type="InterPro" id="IPR001849">
    <property type="entry name" value="PH_domain"/>
</dbReference>
<dbReference type="GO" id="GO:0043065">
    <property type="term" value="P:positive regulation of apoptotic process"/>
    <property type="evidence" value="ECO:0007669"/>
    <property type="project" value="InterPro"/>
</dbReference>
<feature type="domain" description="PH" evidence="10">
    <location>
        <begin position="43"/>
        <end position="137"/>
    </location>
</feature>
<dbReference type="GO" id="GO:0016020">
    <property type="term" value="C:membrane"/>
    <property type="evidence" value="ECO:0007669"/>
    <property type="project" value="UniProtKB-SubCell"/>
</dbReference>
<reference evidence="11 12" key="1">
    <citation type="journal article" date="2018" name="Nat. Ecol. Evol.">
        <title>Shark genomes provide insights into elasmobranch evolution and the origin of vertebrates.</title>
        <authorList>
            <person name="Hara Y"/>
            <person name="Yamaguchi K"/>
            <person name="Onimaru K"/>
            <person name="Kadota M"/>
            <person name="Koyanagi M"/>
            <person name="Keeley SD"/>
            <person name="Tatsumi K"/>
            <person name="Tanaka K"/>
            <person name="Motone F"/>
            <person name="Kageyama Y"/>
            <person name="Nozu R"/>
            <person name="Adachi N"/>
            <person name="Nishimura O"/>
            <person name="Nakagawa R"/>
            <person name="Tanegashima C"/>
            <person name="Kiyatake I"/>
            <person name="Matsumoto R"/>
            <person name="Murakumo K"/>
            <person name="Nishida K"/>
            <person name="Terakita A"/>
            <person name="Kuratani S"/>
            <person name="Sato K"/>
            <person name="Hyodo S Kuraku.S."/>
        </authorList>
    </citation>
    <scope>NUCLEOTIDE SEQUENCE [LARGE SCALE GENOMIC DNA]</scope>
</reference>
<dbReference type="Proteomes" id="UP000288216">
    <property type="component" value="Unassembled WGS sequence"/>
</dbReference>
<dbReference type="SUPFAM" id="SSF50729">
    <property type="entry name" value="PH domain-like"/>
    <property type="match status" value="1"/>
</dbReference>
<dbReference type="OrthoDB" id="9630709at2759"/>
<evidence type="ECO:0000256" key="2">
    <source>
        <dbReference type="ARBA" id="ARBA00004496"/>
    </source>
</evidence>
<evidence type="ECO:0000256" key="4">
    <source>
        <dbReference type="ARBA" id="ARBA00023136"/>
    </source>
</evidence>
<dbReference type="PROSITE" id="PS50003">
    <property type="entry name" value="PH_DOMAIN"/>
    <property type="match status" value="1"/>
</dbReference>
<dbReference type="PANTHER" id="PTHR15478">
    <property type="entry name" value="PLECKSTRIN HOMOLOGY-LIKE DOMAIN, PQ-RICH PROTEIN"/>
    <property type="match status" value="1"/>
</dbReference>
<evidence type="ECO:0000256" key="5">
    <source>
        <dbReference type="ARBA" id="ARBA00037121"/>
    </source>
</evidence>
<evidence type="ECO:0000313" key="11">
    <source>
        <dbReference type="EMBL" id="GCB60572.1"/>
    </source>
</evidence>
<dbReference type="SMART" id="SM00233">
    <property type="entry name" value="PH"/>
    <property type="match status" value="1"/>
</dbReference>
<dbReference type="PANTHER" id="PTHR15478:SF8">
    <property type="entry name" value="PLECKSTRIN HOMOLOGY-LIKE DOMAIN FAMILY A MEMBER 2"/>
    <property type="match status" value="1"/>
</dbReference>
<dbReference type="Pfam" id="PF00169">
    <property type="entry name" value="PH"/>
    <property type="match status" value="1"/>
</dbReference>
<evidence type="ECO:0000256" key="6">
    <source>
        <dbReference type="ARBA" id="ARBA00038385"/>
    </source>
</evidence>
<dbReference type="CDD" id="cd00821">
    <property type="entry name" value="PH"/>
    <property type="match status" value="1"/>
</dbReference>
<feature type="region of interest" description="Disordered" evidence="9">
    <location>
        <begin position="148"/>
        <end position="170"/>
    </location>
</feature>
<sequence length="170" mass="19367">YFLSVSAPAAGSSNLSPRAGSFFSQPRLEEEVARMKKITDGAQVIKEGVLEKRGDNLLQLWKKKYCVLTRDSVGLFPDCQTRSRRKELSLQQIRTVDCVERTGKYIYFTVVTTDNKEMDFRCLGESCWNSAITMALIEFKNRKAIQTFKSRQESETPSPDQQEKVLGRSP</sequence>
<keyword evidence="3" id="KW-0963">Cytoplasm</keyword>
<dbReference type="Gene3D" id="2.30.29.30">
    <property type="entry name" value="Pleckstrin-homology domain (PH domain)/Phosphotyrosine-binding domain (PTB)"/>
    <property type="match status" value="1"/>
</dbReference>
<evidence type="ECO:0000256" key="8">
    <source>
        <dbReference type="ARBA" id="ARBA00041856"/>
    </source>
</evidence>
<dbReference type="AlphaFoldDB" id="A0A401NI66"/>
<accession>A0A401NI66</accession>
<evidence type="ECO:0000259" key="10">
    <source>
        <dbReference type="PROSITE" id="PS50003"/>
    </source>
</evidence>
<comment type="similarity">
    <text evidence="6">Belongs to the PHLDA2 family.</text>
</comment>
<keyword evidence="12" id="KW-1185">Reference proteome</keyword>
<feature type="compositionally biased region" description="Basic and acidic residues" evidence="9">
    <location>
        <begin position="161"/>
        <end position="170"/>
    </location>
</feature>
<keyword evidence="4" id="KW-0472">Membrane</keyword>
<evidence type="ECO:0000256" key="1">
    <source>
        <dbReference type="ARBA" id="ARBA00004170"/>
    </source>
</evidence>
<dbReference type="STRING" id="75743.A0A401NI66"/>
<evidence type="ECO:0000256" key="7">
    <source>
        <dbReference type="ARBA" id="ARBA00040374"/>
    </source>
</evidence>
<dbReference type="EMBL" id="BFAA01004980">
    <property type="protein sequence ID" value="GCB60572.1"/>
    <property type="molecule type" value="Genomic_DNA"/>
</dbReference>
<comment type="subcellular location">
    <subcellularLocation>
        <location evidence="2">Cytoplasm</location>
    </subcellularLocation>
    <subcellularLocation>
        <location evidence="1">Membrane</location>
        <topology evidence="1">Peripheral membrane protein</topology>
    </subcellularLocation>
</comment>
<dbReference type="GO" id="GO:1901981">
    <property type="term" value="F:phosphatidylinositol phosphate binding"/>
    <property type="evidence" value="ECO:0007669"/>
    <property type="project" value="InterPro"/>
</dbReference>
<evidence type="ECO:0000313" key="12">
    <source>
        <dbReference type="Proteomes" id="UP000288216"/>
    </source>
</evidence>
<protein>
    <recommendedName>
        <fullName evidence="7">Pleckstrin homology-like domain family A member 2</fullName>
    </recommendedName>
    <alternativeName>
        <fullName evidence="8">Imprinted in placenta and liver protein</fullName>
    </alternativeName>
</protein>
<name>A0A401NI66_SCYTO</name>
<dbReference type="InterPro" id="IPR042832">
    <property type="entry name" value="PHLA1/2/3"/>
</dbReference>